<protein>
    <submittedName>
        <fullName evidence="1">Uncharacterized protein</fullName>
    </submittedName>
</protein>
<accession>A0AAU9AT79</accession>
<dbReference type="GeneID" id="83064956"/>
<organism evidence="1 2">
    <name type="scientific">Lysobacter enzymogenes</name>
    <dbReference type="NCBI Taxonomy" id="69"/>
    <lineage>
        <taxon>Bacteria</taxon>
        <taxon>Pseudomonadati</taxon>
        <taxon>Pseudomonadota</taxon>
        <taxon>Gammaproteobacteria</taxon>
        <taxon>Lysobacterales</taxon>
        <taxon>Lysobacteraceae</taxon>
        <taxon>Lysobacter</taxon>
    </lineage>
</organism>
<proteinExistence type="predicted"/>
<evidence type="ECO:0000313" key="1">
    <source>
        <dbReference type="EMBL" id="BAV98619.1"/>
    </source>
</evidence>
<dbReference type="RefSeq" id="WP_096379047.1">
    <property type="nucleotide sequence ID" value="NZ_AP014940.1"/>
</dbReference>
<dbReference type="EMBL" id="AP014940">
    <property type="protein sequence ID" value="BAV98619.1"/>
    <property type="molecule type" value="Genomic_DNA"/>
</dbReference>
<gene>
    <name evidence="1" type="ORF">LEN_3132</name>
</gene>
<sequence>MQVRDDNADGEWSVEAVQSRYLAHCARLNVPSPRPLQPRTHRNANGVWAEPILQTVIDGIKAGDAACVALGVELIEQDRKFPFGRILKSNAARALRSAELPDTLKQRIRHRVANMLAAGNTPHEFKEYARLLRKVGFDEMWPRMAASPPLANKYAMRHFAYFRAVQERAPGFFPRKR</sequence>
<name>A0AAU9AT79_LYSEN</name>
<dbReference type="AlphaFoldDB" id="A0AAU9AT79"/>
<dbReference type="Proteomes" id="UP000218824">
    <property type="component" value="Chromosome"/>
</dbReference>
<evidence type="ECO:0000313" key="2">
    <source>
        <dbReference type="Proteomes" id="UP000218824"/>
    </source>
</evidence>
<reference evidence="1 2" key="1">
    <citation type="journal article" date="2017" name="DNA Res.">
        <title>Complete genome sequence and expression profile of the commercial lytic enzyme producer Lysobacter enzymogenes M497-1.</title>
        <authorList>
            <person name="Takami H."/>
            <person name="Toyoda A."/>
            <person name="Uchiyama I."/>
            <person name="Itoh T."/>
            <person name="Takaki Y."/>
            <person name="Arai W."/>
            <person name="Nishi S."/>
            <person name="Kawai M."/>
            <person name="Shinya K."/>
            <person name="Ikeda H."/>
        </authorList>
    </citation>
    <scope>NUCLEOTIDE SEQUENCE [LARGE SCALE GENOMIC DNA]</scope>
    <source>
        <strain evidence="1 2">M497-1</strain>
    </source>
</reference>
<dbReference type="KEGG" id="lem:LEN_3132"/>